<evidence type="ECO:0000313" key="2">
    <source>
        <dbReference type="Proteomes" id="UP001445335"/>
    </source>
</evidence>
<evidence type="ECO:0000313" key="1">
    <source>
        <dbReference type="EMBL" id="KAK9833331.1"/>
    </source>
</evidence>
<reference evidence="1 2" key="1">
    <citation type="journal article" date="2024" name="Nat. Commun.">
        <title>Phylogenomics reveals the evolutionary origins of lichenization in chlorophyte algae.</title>
        <authorList>
            <person name="Puginier C."/>
            <person name="Libourel C."/>
            <person name="Otte J."/>
            <person name="Skaloud P."/>
            <person name="Haon M."/>
            <person name="Grisel S."/>
            <person name="Petersen M."/>
            <person name="Berrin J.G."/>
            <person name="Delaux P.M."/>
            <person name="Dal Grande F."/>
            <person name="Keller J."/>
        </authorList>
    </citation>
    <scope>NUCLEOTIDE SEQUENCE [LARGE SCALE GENOMIC DNA]</scope>
    <source>
        <strain evidence="1 2">SAG 245.80</strain>
    </source>
</reference>
<comment type="caution">
    <text evidence="1">The sequence shown here is derived from an EMBL/GenBank/DDBJ whole genome shotgun (WGS) entry which is preliminary data.</text>
</comment>
<proteinExistence type="predicted"/>
<accession>A0AAW1RIN7</accession>
<name>A0AAW1RIN7_9CHLO</name>
<keyword evidence="2" id="KW-1185">Reference proteome</keyword>
<gene>
    <name evidence="1" type="ORF">WJX81_007103</name>
</gene>
<dbReference type="Proteomes" id="UP001445335">
    <property type="component" value="Unassembled WGS sequence"/>
</dbReference>
<organism evidence="1 2">
    <name type="scientific">Elliptochloris bilobata</name>
    <dbReference type="NCBI Taxonomy" id="381761"/>
    <lineage>
        <taxon>Eukaryota</taxon>
        <taxon>Viridiplantae</taxon>
        <taxon>Chlorophyta</taxon>
        <taxon>core chlorophytes</taxon>
        <taxon>Trebouxiophyceae</taxon>
        <taxon>Trebouxiophyceae incertae sedis</taxon>
        <taxon>Elliptochloris clade</taxon>
        <taxon>Elliptochloris</taxon>
    </lineage>
</organism>
<protein>
    <submittedName>
        <fullName evidence="1">Uncharacterized protein</fullName>
    </submittedName>
</protein>
<sequence length="75" mass="8334">METGLRRKLAVEEAGSLQRFWLKVVLDRVVAAWPKTQGEAKPQATVSQVVVSSRSSGTDLHSQMTLSLCMLTRDF</sequence>
<dbReference type="EMBL" id="JALJOU010000037">
    <property type="protein sequence ID" value="KAK9833331.1"/>
    <property type="molecule type" value="Genomic_DNA"/>
</dbReference>
<dbReference type="AlphaFoldDB" id="A0AAW1RIN7"/>